<keyword evidence="2" id="KW-1185">Reference proteome</keyword>
<dbReference type="EMBL" id="JANRMS010000728">
    <property type="protein sequence ID" value="KAJ3535202.1"/>
    <property type="molecule type" value="Genomic_DNA"/>
</dbReference>
<evidence type="ECO:0000313" key="1">
    <source>
        <dbReference type="EMBL" id="KAJ3535202.1"/>
    </source>
</evidence>
<proteinExistence type="predicted"/>
<organism evidence="1 2">
    <name type="scientific">Fusarium decemcellulare</name>
    <dbReference type="NCBI Taxonomy" id="57161"/>
    <lineage>
        <taxon>Eukaryota</taxon>
        <taxon>Fungi</taxon>
        <taxon>Dikarya</taxon>
        <taxon>Ascomycota</taxon>
        <taxon>Pezizomycotina</taxon>
        <taxon>Sordariomycetes</taxon>
        <taxon>Hypocreomycetidae</taxon>
        <taxon>Hypocreales</taxon>
        <taxon>Nectriaceae</taxon>
        <taxon>Fusarium</taxon>
        <taxon>Fusarium decemcellulare species complex</taxon>
    </lineage>
</organism>
<evidence type="ECO:0000313" key="2">
    <source>
        <dbReference type="Proteomes" id="UP001148629"/>
    </source>
</evidence>
<gene>
    <name evidence="1" type="ORF">NM208_g7232</name>
</gene>
<name>A0ACC1SA61_9HYPO</name>
<sequence>MADIDTSKLTSSAQIFSTNHTLPQIRAIHKNLHVAIEEKSTRLRTQVGSSYRDLLGTADTIVHMRDDNDVVQELLGKMGGRCGRAVIGAKATGLSTFVAKEKKSDAAIAARLRLLDACVLVVGRILKGGGGLGDNVKKGDRLVLSTKVLVLSRLLIKNLSEDATDASSRCAIEAAKTSVNKLRRRLLRNVEKVFERAGDETEREDVQKALCAYSLATSSGAKDVLRHFLHVRGEAMALAFEVEDSGRKRSSEDVVHSLKLYSRTLLDVQALVPGRLSLALSGLKNNPLLADPSLKQLEGLRLDIYEHWCGEEIQYFTPFIRHDDLDGNQARDMLSRWSEKGSEVLLDGLKKTLDTMSEFKLIMELRTNALELWIRDGGKARGIDPSEMQDALRHAINSRMLAVLDTKVSKLRLVGSELSATLGRWKDGITDEHVSIWDEEGYDAALASGAAPFVQEVVSRLYGRNDAVSKASRCYKSWYHVIDDVKEVVEQLRRQRWDNDYDEIEDEETIEERQKLLSKDDPQTLQEKLDTTLDRSFKELEDQIQKLWDERAESSRNGKVAMYFLRVLRDIRHQLPQRPSIRTFGLVIVPSLHDKLAVAVSTPALDEFSTHGVSQRAVVGRPLWEGEPPLPNQPSPEIFQFLRSLSLSMSDEGVDLWTKAAVSVLKKHLTTRLCEMWDTALTESTPEETLSKQPSVEEDGEKDEGEKKEDDEENEEAEKEDKTEKVEGPRLSSEQKADLFTQWLFDVALLKRCIGDVQAESSNAFHGLEDKIYDRTRLEDATARQRVTKSVNDFWQRTSLFLCRFAPLASFANSFCGIPATNLSSPANTSCTFWVCITSISGRLISFLISVMLSPMRCSPSLSSTSFMTLSLNLASSPSSKMAFTKPQRSNSTASIRRLMSSASFERAAEGRTMVVVAHRLSTVQNADVIFVLGEGGRLLERGNHGELLEKRGIYYEMCQNQALDQL</sequence>
<protein>
    <submittedName>
        <fullName evidence="1">Uncharacterized protein</fullName>
    </submittedName>
</protein>
<reference evidence="1" key="1">
    <citation type="submission" date="2022-08" db="EMBL/GenBank/DDBJ databases">
        <title>Genome Sequence of Fusarium decemcellulare.</title>
        <authorList>
            <person name="Buettner E."/>
        </authorList>
    </citation>
    <scope>NUCLEOTIDE SEQUENCE</scope>
    <source>
        <strain evidence="1">Babe19</strain>
    </source>
</reference>
<accession>A0ACC1SA61</accession>
<comment type="caution">
    <text evidence="1">The sequence shown here is derived from an EMBL/GenBank/DDBJ whole genome shotgun (WGS) entry which is preliminary data.</text>
</comment>
<dbReference type="Proteomes" id="UP001148629">
    <property type="component" value="Unassembled WGS sequence"/>
</dbReference>